<feature type="compositionally biased region" description="Polar residues" evidence="2">
    <location>
        <begin position="371"/>
        <end position="389"/>
    </location>
</feature>
<feature type="region of interest" description="Disordered" evidence="2">
    <location>
        <begin position="263"/>
        <end position="297"/>
    </location>
</feature>
<feature type="region of interest" description="Disordered" evidence="2">
    <location>
        <begin position="119"/>
        <end position="170"/>
    </location>
</feature>
<organism evidence="3 5">
    <name type="scientific">Adineta steineri</name>
    <dbReference type="NCBI Taxonomy" id="433720"/>
    <lineage>
        <taxon>Eukaryota</taxon>
        <taxon>Metazoa</taxon>
        <taxon>Spiralia</taxon>
        <taxon>Gnathifera</taxon>
        <taxon>Rotifera</taxon>
        <taxon>Eurotatoria</taxon>
        <taxon>Bdelloidea</taxon>
        <taxon>Adinetida</taxon>
        <taxon>Adinetidae</taxon>
        <taxon>Adineta</taxon>
    </lineage>
</organism>
<feature type="compositionally biased region" description="Polar residues" evidence="2">
    <location>
        <begin position="279"/>
        <end position="293"/>
    </location>
</feature>
<dbReference type="Proteomes" id="UP000663860">
    <property type="component" value="Unassembled WGS sequence"/>
</dbReference>
<proteinExistence type="predicted"/>
<dbReference type="PANTHER" id="PTHR33772:SF1">
    <property type="entry name" value="PROTEIN TBATA"/>
    <property type="match status" value="1"/>
</dbReference>
<dbReference type="PANTHER" id="PTHR33772">
    <property type="entry name" value="THYMUS, BRAIN AND TESTES-ASSOCIATED"/>
    <property type="match status" value="1"/>
</dbReference>
<evidence type="ECO:0000313" key="5">
    <source>
        <dbReference type="Proteomes" id="UP000663860"/>
    </source>
</evidence>
<evidence type="ECO:0000313" key="3">
    <source>
        <dbReference type="EMBL" id="CAF0731269.1"/>
    </source>
</evidence>
<feature type="compositionally biased region" description="Polar residues" evidence="2">
    <location>
        <begin position="417"/>
        <end position="426"/>
    </location>
</feature>
<dbReference type="AlphaFoldDB" id="A0A813N000"/>
<dbReference type="EMBL" id="CAJOBB010002373">
    <property type="protein sequence ID" value="CAF3963225.1"/>
    <property type="molecule type" value="Genomic_DNA"/>
</dbReference>
<name>A0A813N000_9BILA</name>
<dbReference type="InterPro" id="IPR037394">
    <property type="entry name" value="TBATA-like"/>
</dbReference>
<gene>
    <name evidence="3" type="ORF">IZO911_LOCUS2880</name>
    <name evidence="4" type="ORF">KXQ929_LOCUS26322</name>
</gene>
<evidence type="ECO:0000256" key="1">
    <source>
        <dbReference type="SAM" id="Coils"/>
    </source>
</evidence>
<sequence length="550" mass="61950">MFDLDMALSEQAPSSRSSSRLAKLSSNMFFTRHVAHPQRCKHIEGLNGAMICNVNDDPSLIRSASSALSFNMSNLPTLPSSRRVERLVPNTGFWSTHGIVNDTEHWKRELASLANASGLGLEKEDRKQNKPATADPHASRSGAHYSTRTGRFNEGTAKSRGRTGSKHSTAYSDTLFNVPESEREMWMLQVLCQLLGTSDLEDVQSWLISASHTEKDQARTMINSALRGLKESDRSSDQSQQPVDLDSLSEFVEKQKVEGKQASQKFIKESLNRPVHSLQPINEESNNDTNSSPDPLLNAALKKQSTLPLVNTTTYQISFPNYNQSPASSLEAITSSNKNNIHNENEQNQYNHDDNEEQIETIRLDDDVQRTRSPPVSNTKKQTPLQRSSSNHKQRRFDSFQLNDNNNNTENKRKETGISSNKTIESSNEDDDGKARRIRDLQNKLTQQEEDSKKQIDELQTRQSRLENALKLIVKQTAYGKRRKENNTGSDKNPDGSLANIDSQKENDHFEINSQNSSNFTKSRDENRSNKSFGGVWKPDASVLQRMQGN</sequence>
<protein>
    <submittedName>
        <fullName evidence="3">Uncharacterized protein</fullName>
    </submittedName>
</protein>
<dbReference type="EMBL" id="CAJNOE010000014">
    <property type="protein sequence ID" value="CAF0731269.1"/>
    <property type="molecule type" value="Genomic_DNA"/>
</dbReference>
<reference evidence="3" key="1">
    <citation type="submission" date="2021-02" db="EMBL/GenBank/DDBJ databases">
        <authorList>
            <person name="Nowell W R."/>
        </authorList>
    </citation>
    <scope>NUCLEOTIDE SEQUENCE</scope>
</reference>
<comment type="caution">
    <text evidence="3">The sequence shown here is derived from an EMBL/GenBank/DDBJ whole genome shotgun (WGS) entry which is preliminary data.</text>
</comment>
<feature type="compositionally biased region" description="Polar residues" evidence="2">
    <location>
        <begin position="512"/>
        <end position="521"/>
    </location>
</feature>
<evidence type="ECO:0000313" key="4">
    <source>
        <dbReference type="EMBL" id="CAF3963225.1"/>
    </source>
</evidence>
<evidence type="ECO:0000256" key="2">
    <source>
        <dbReference type="SAM" id="MobiDB-lite"/>
    </source>
</evidence>
<feature type="region of interest" description="Disordered" evidence="2">
    <location>
        <begin position="362"/>
        <end position="436"/>
    </location>
</feature>
<dbReference type="Pfam" id="PF15256">
    <property type="entry name" value="SPATIAL"/>
    <property type="match status" value="1"/>
</dbReference>
<accession>A0A813N000</accession>
<feature type="coiled-coil region" evidence="1">
    <location>
        <begin position="438"/>
        <end position="476"/>
    </location>
</feature>
<keyword evidence="1" id="KW-0175">Coiled coil</keyword>
<feature type="region of interest" description="Disordered" evidence="2">
    <location>
        <begin position="477"/>
        <end position="550"/>
    </location>
</feature>
<dbReference type="Proteomes" id="UP000663868">
    <property type="component" value="Unassembled WGS sequence"/>
</dbReference>